<reference evidence="12 13" key="1">
    <citation type="submission" date="2016-07" db="EMBL/GenBank/DDBJ databases">
        <title>High microdiversification within the ubiquitous acI lineage of Actinobacteria.</title>
        <authorList>
            <person name="Neuenschwander S.M."/>
            <person name="Salcher M."/>
            <person name="Ghai R."/>
            <person name="Pernthaler J."/>
        </authorList>
    </citation>
    <scope>NUCLEOTIDE SEQUENCE [LARGE SCALE GENOMIC DNA]</scope>
    <source>
        <strain evidence="12">MMS-21-155</strain>
    </source>
</reference>
<keyword evidence="5 10" id="KW-0067">ATP-binding</keyword>
<proteinExistence type="inferred from homology"/>
<dbReference type="HAMAP" id="MF_01898">
    <property type="entry name" value="GyrB"/>
    <property type="match status" value="1"/>
</dbReference>
<keyword evidence="8" id="KW-0238">DNA-binding</keyword>
<dbReference type="InterPro" id="IPR013759">
    <property type="entry name" value="Topo_IIA_B_C"/>
</dbReference>
<keyword evidence="3 10" id="KW-0479">Metal-binding</keyword>
<dbReference type="InterPro" id="IPR036890">
    <property type="entry name" value="HATPase_C_sf"/>
</dbReference>
<feature type="binding site" evidence="10">
    <location>
        <position position="514"/>
    </location>
    <ligand>
        <name>Mg(2+)</name>
        <dbReference type="ChEBI" id="CHEBI:18420"/>
        <label>2</label>
    </ligand>
</feature>
<dbReference type="InterPro" id="IPR018522">
    <property type="entry name" value="TopoIIA_CS"/>
</dbReference>
<dbReference type="SMART" id="SM00433">
    <property type="entry name" value="TOP2c"/>
    <property type="match status" value="1"/>
</dbReference>
<comment type="subunit">
    <text evidence="10">Heterotetramer, composed of two GyrA and two GyrB chains. In the heterotetramer, GyrA contains the active site tyrosine that forms a transient covalent intermediate with DNA, while GyrB binds cofactors and catalyzes ATP hydrolysis.</text>
</comment>
<keyword evidence="10" id="KW-0963">Cytoplasm</keyword>
<dbReference type="Pfam" id="PF00986">
    <property type="entry name" value="DNA_gyraseB_C"/>
    <property type="match status" value="1"/>
</dbReference>
<name>A0AAD0E629_9ACTN</name>
<dbReference type="GO" id="GO:0006265">
    <property type="term" value="P:DNA topological change"/>
    <property type="evidence" value="ECO:0007669"/>
    <property type="project" value="UniProtKB-UniRule"/>
</dbReference>
<comment type="similarity">
    <text evidence="2 10">Belongs to the type II topoisomerase GyrB family.</text>
</comment>
<dbReference type="GO" id="GO:0005737">
    <property type="term" value="C:cytoplasm"/>
    <property type="evidence" value="ECO:0007669"/>
    <property type="project" value="UniProtKB-SubCell"/>
</dbReference>
<dbReference type="GO" id="GO:0006261">
    <property type="term" value="P:DNA-templated DNA replication"/>
    <property type="evidence" value="ECO:0007669"/>
    <property type="project" value="UniProtKB-UniRule"/>
</dbReference>
<keyword evidence="6 10" id="KW-0460">Magnesium</keyword>
<dbReference type="EC" id="5.6.2.2" evidence="10"/>
<dbReference type="InterPro" id="IPR002288">
    <property type="entry name" value="DNA_gyrase_B_C"/>
</dbReference>
<dbReference type="NCBIfam" id="NF004189">
    <property type="entry name" value="PRK05644.1"/>
    <property type="match status" value="1"/>
</dbReference>
<dbReference type="AlphaFoldDB" id="A0AAD0E629"/>
<dbReference type="FunFam" id="3.30.230.10:FF:000005">
    <property type="entry name" value="DNA gyrase subunit B"/>
    <property type="match status" value="1"/>
</dbReference>
<dbReference type="RefSeq" id="WP_190286201.1">
    <property type="nucleotide sequence ID" value="NZ_CP016770.1"/>
</dbReference>
<dbReference type="Pfam" id="PF02518">
    <property type="entry name" value="HATPase_c"/>
    <property type="match status" value="1"/>
</dbReference>
<dbReference type="PANTHER" id="PTHR45866">
    <property type="entry name" value="DNA GYRASE/TOPOISOMERASE SUBUNIT B"/>
    <property type="match status" value="1"/>
</dbReference>
<keyword evidence="13" id="KW-1185">Reference proteome</keyword>
<evidence type="ECO:0000256" key="6">
    <source>
        <dbReference type="ARBA" id="ARBA00022842"/>
    </source>
</evidence>
<dbReference type="PRINTS" id="PR00418">
    <property type="entry name" value="TPI2FAMILY"/>
</dbReference>
<comment type="miscellaneous">
    <text evidence="10">Few gyrases are as efficient as E.coli at forming negative supercoils. Not all organisms have 2 type II topoisomerases; in organisms with a single type II topoisomerase this enzyme also has to decatenate newly replicated chromosomes.</text>
</comment>
<evidence type="ECO:0000313" key="13">
    <source>
        <dbReference type="Proteomes" id="UP000217216"/>
    </source>
</evidence>
<feature type="binding site" evidence="10">
    <location>
        <position position="512"/>
    </location>
    <ligand>
        <name>Mg(2+)</name>
        <dbReference type="ChEBI" id="CHEBI:18420"/>
        <label>1</label>
        <note>catalytic</note>
    </ligand>
</feature>
<dbReference type="GO" id="GO:0005524">
    <property type="term" value="F:ATP binding"/>
    <property type="evidence" value="ECO:0007669"/>
    <property type="project" value="UniProtKB-UniRule"/>
</dbReference>
<dbReference type="Gene3D" id="3.30.565.10">
    <property type="entry name" value="Histidine kinase-like ATPase, C-terminal domain"/>
    <property type="match status" value="1"/>
</dbReference>
<dbReference type="InterPro" id="IPR006171">
    <property type="entry name" value="TOPRIM_dom"/>
</dbReference>
<dbReference type="PROSITE" id="PS00177">
    <property type="entry name" value="TOPOISOMERASE_II"/>
    <property type="match status" value="1"/>
</dbReference>
<evidence type="ECO:0000256" key="7">
    <source>
        <dbReference type="ARBA" id="ARBA00023029"/>
    </source>
</evidence>
<dbReference type="GO" id="GO:0046872">
    <property type="term" value="F:metal ion binding"/>
    <property type="evidence" value="ECO:0007669"/>
    <property type="project" value="UniProtKB-KW"/>
</dbReference>
<dbReference type="Pfam" id="PF01751">
    <property type="entry name" value="Toprim"/>
    <property type="match status" value="1"/>
</dbReference>
<dbReference type="InterPro" id="IPR013760">
    <property type="entry name" value="Topo_IIA-like_dom_sf"/>
</dbReference>
<dbReference type="InterPro" id="IPR011557">
    <property type="entry name" value="GyrB"/>
</dbReference>
<feature type="binding site" evidence="10">
    <location>
        <position position="439"/>
    </location>
    <ligand>
        <name>Mg(2+)</name>
        <dbReference type="ChEBI" id="CHEBI:18420"/>
        <label>1</label>
        <note>catalytic</note>
    </ligand>
</feature>
<dbReference type="FunFam" id="3.40.50.670:FF:000002">
    <property type="entry name" value="DNA gyrase subunit B"/>
    <property type="match status" value="1"/>
</dbReference>
<sequence length="656" mass="72599">MADVKKESGGYDASSITVLEGLEAVRKRPGMYIGSTGERGLHHLVYEIVDNAVDEALAGYCTEIAVTLMEDGSLRVIDNGRGIPVDIHPIEKKPALEVVLTVLHAGGKFGDGGYSVSGGLHGVGSSVVNALSTNLSAKVKRDGFIWTQEYKLGVPTAPVKKGEATTETGTTIQFWPSEEIFETTDFSFEVLSARFREMAFLNRGLILSLTDMRPGHVDEKGEQLTVRYQYQGGITDFVKHLNSTRGELHKSVIALVAEDKKARLSLEVSMQWNNGFSESVYTFANTIHTHEGGTHEEGFRTALTSVVNKFAEEQGLIRKKEDRLTGDDVREGLTAIVSIKLGEPQFEGQTKTKLGNTEAKSFTQKVVNEHLTAWFEQNPQEGKDIIRKSIDAASARVAARKARDLARNRKGLLEGRGMPGKLADCQWTDPSKCELYIVEGDSAGGSTKGGRDSRNQAVLPIRGKILNVEKARIDRVLQNNEVQALITALGTGVHDDFDIAKLRYHKIILMADADVDGQHIRTLLLTLLFRFMRPLIENGFVYLAQPPLYKLKWGGKDPVEYAFSDRERDGMIKIGLDAGKRLPKEDGIQRFKGLGEMPAKELWDTTMDPEHRVLIQVTLDDAAAADDLFSVLMGEDVEQRRAFIQRNAKDVRFLDI</sequence>
<feature type="domain" description="Toprim" evidence="11">
    <location>
        <begin position="433"/>
        <end position="547"/>
    </location>
</feature>
<dbReference type="NCBIfam" id="NF011501">
    <property type="entry name" value="PRK14939.1"/>
    <property type="match status" value="1"/>
</dbReference>
<dbReference type="CDD" id="cd16928">
    <property type="entry name" value="HATPase_GyrB-like"/>
    <property type="match status" value="1"/>
</dbReference>
<dbReference type="GO" id="GO:0003677">
    <property type="term" value="F:DNA binding"/>
    <property type="evidence" value="ECO:0007669"/>
    <property type="project" value="UniProtKB-KW"/>
</dbReference>
<protein>
    <recommendedName>
        <fullName evidence="10">DNA gyrase subunit B</fullName>
        <ecNumber evidence="10">5.6.2.2</ecNumber>
    </recommendedName>
</protein>
<keyword evidence="4 10" id="KW-0547">Nucleotide-binding</keyword>
<gene>
    <name evidence="10" type="primary">gyrB</name>
    <name evidence="12" type="ORF">A1s21155_06870</name>
</gene>
<dbReference type="CDD" id="cd00822">
    <property type="entry name" value="TopoII_Trans_DNA_gyrase"/>
    <property type="match status" value="1"/>
</dbReference>
<accession>A0AAD0E629</accession>
<dbReference type="GO" id="GO:0034335">
    <property type="term" value="F:DNA negative supercoiling activity"/>
    <property type="evidence" value="ECO:0007669"/>
    <property type="project" value="UniProtKB-ARBA"/>
</dbReference>
<feature type="site" description="Interaction with DNA" evidence="10">
    <location>
        <position position="464"/>
    </location>
</feature>
<dbReference type="InterPro" id="IPR000565">
    <property type="entry name" value="Topo_IIA_B"/>
</dbReference>
<evidence type="ECO:0000259" key="11">
    <source>
        <dbReference type="PROSITE" id="PS50880"/>
    </source>
</evidence>
<dbReference type="InterPro" id="IPR020568">
    <property type="entry name" value="Ribosomal_Su5_D2-typ_SF"/>
</dbReference>
<feature type="site" description="Interaction with DNA" evidence="10">
    <location>
        <position position="467"/>
    </location>
</feature>
<dbReference type="KEGG" id="plak:A1s21155_06870"/>
<dbReference type="PANTHER" id="PTHR45866:SF1">
    <property type="entry name" value="DNA GYRASE SUBUNIT B, MITOCHONDRIAL"/>
    <property type="match status" value="1"/>
</dbReference>
<comment type="catalytic activity">
    <reaction evidence="1 10">
        <text>ATP-dependent breakage, passage and rejoining of double-stranded DNA.</text>
        <dbReference type="EC" id="5.6.2.2"/>
    </reaction>
</comment>
<dbReference type="SUPFAM" id="SSF55874">
    <property type="entry name" value="ATPase domain of HSP90 chaperone/DNA topoisomerase II/histidine kinase"/>
    <property type="match status" value="1"/>
</dbReference>
<dbReference type="Proteomes" id="UP000217216">
    <property type="component" value="Chromosome"/>
</dbReference>
<dbReference type="InterPro" id="IPR001241">
    <property type="entry name" value="Topo_IIA"/>
</dbReference>
<comment type="subcellular location">
    <subcellularLocation>
        <location evidence="10">Cytoplasm</location>
    </subcellularLocation>
</comment>
<organism evidence="12 13">
    <name type="scientific">Candidatus Planktophila dulcis</name>
    <dbReference type="NCBI Taxonomy" id="1884914"/>
    <lineage>
        <taxon>Bacteria</taxon>
        <taxon>Bacillati</taxon>
        <taxon>Actinomycetota</taxon>
        <taxon>Actinomycetes</taxon>
        <taxon>Candidatus Nanopelagicales</taxon>
        <taxon>Candidatus Nanopelagicaceae</taxon>
        <taxon>Candidatus Planktophila</taxon>
    </lineage>
</organism>
<dbReference type="EMBL" id="CP016770">
    <property type="protein sequence ID" value="ASY12633.1"/>
    <property type="molecule type" value="Genomic_DNA"/>
</dbReference>
<keyword evidence="7 10" id="KW-0799">Topoisomerase</keyword>
<evidence type="ECO:0000256" key="9">
    <source>
        <dbReference type="ARBA" id="ARBA00023235"/>
    </source>
</evidence>
<evidence type="ECO:0000256" key="5">
    <source>
        <dbReference type="ARBA" id="ARBA00022840"/>
    </source>
</evidence>
<evidence type="ECO:0000256" key="4">
    <source>
        <dbReference type="ARBA" id="ARBA00022741"/>
    </source>
</evidence>
<keyword evidence="9 10" id="KW-0413">Isomerase</keyword>
<dbReference type="PROSITE" id="PS50880">
    <property type="entry name" value="TOPRIM"/>
    <property type="match status" value="1"/>
</dbReference>
<dbReference type="Gene3D" id="3.30.230.10">
    <property type="match status" value="1"/>
</dbReference>
<evidence type="ECO:0000256" key="1">
    <source>
        <dbReference type="ARBA" id="ARBA00000185"/>
    </source>
</evidence>
<dbReference type="SUPFAM" id="SSF56719">
    <property type="entry name" value="Type II DNA topoisomerase"/>
    <property type="match status" value="1"/>
</dbReference>
<evidence type="ECO:0000256" key="10">
    <source>
        <dbReference type="HAMAP-Rule" id="MF_01898"/>
    </source>
</evidence>
<comment type="cofactor">
    <cofactor evidence="10">
        <name>Mg(2+)</name>
        <dbReference type="ChEBI" id="CHEBI:18420"/>
    </cofactor>
    <cofactor evidence="10">
        <name>Mn(2+)</name>
        <dbReference type="ChEBI" id="CHEBI:29035"/>
    </cofactor>
    <cofactor evidence="10">
        <name>Ca(2+)</name>
        <dbReference type="ChEBI" id="CHEBI:29108"/>
    </cofactor>
    <text evidence="10">Binds two Mg(2+) per subunit. The magnesium ions form salt bridges with both the protein and the DNA. Can also accept other divalent metal cations, such as Mn(2+) or Ca(2+).</text>
</comment>
<evidence type="ECO:0000256" key="8">
    <source>
        <dbReference type="ARBA" id="ARBA00023125"/>
    </source>
</evidence>
<dbReference type="SUPFAM" id="SSF54211">
    <property type="entry name" value="Ribosomal protein S5 domain 2-like"/>
    <property type="match status" value="1"/>
</dbReference>
<dbReference type="InterPro" id="IPR013506">
    <property type="entry name" value="Topo_IIA_bsu_dom2"/>
</dbReference>
<dbReference type="SMART" id="SM00387">
    <property type="entry name" value="HATPase_c"/>
    <property type="match status" value="1"/>
</dbReference>
<evidence type="ECO:0000256" key="3">
    <source>
        <dbReference type="ARBA" id="ARBA00022723"/>
    </source>
</evidence>
<dbReference type="InterPro" id="IPR003594">
    <property type="entry name" value="HATPase_dom"/>
</dbReference>
<dbReference type="Pfam" id="PF00204">
    <property type="entry name" value="DNA_gyraseB"/>
    <property type="match status" value="1"/>
</dbReference>
<dbReference type="InterPro" id="IPR014721">
    <property type="entry name" value="Ribsml_uS5_D2-typ_fold_subgr"/>
</dbReference>
<feature type="binding site" evidence="10">
    <location>
        <position position="512"/>
    </location>
    <ligand>
        <name>Mg(2+)</name>
        <dbReference type="ChEBI" id="CHEBI:18420"/>
        <label>2</label>
    </ligand>
</feature>
<evidence type="ECO:0000256" key="2">
    <source>
        <dbReference type="ARBA" id="ARBA00010708"/>
    </source>
</evidence>
<dbReference type="Gene3D" id="3.40.50.670">
    <property type="match status" value="1"/>
</dbReference>
<dbReference type="GeneID" id="300657890"/>
<evidence type="ECO:0000313" key="12">
    <source>
        <dbReference type="EMBL" id="ASY12633.1"/>
    </source>
</evidence>
<dbReference type="NCBIfam" id="TIGR01059">
    <property type="entry name" value="gyrB"/>
    <property type="match status" value="1"/>
</dbReference>
<dbReference type="GO" id="GO:0005694">
    <property type="term" value="C:chromosome"/>
    <property type="evidence" value="ECO:0007669"/>
    <property type="project" value="InterPro"/>
</dbReference>
<dbReference type="PRINTS" id="PR01159">
    <property type="entry name" value="DNAGYRASEB"/>
</dbReference>
<dbReference type="FunFam" id="3.30.565.10:FF:000002">
    <property type="entry name" value="DNA gyrase subunit B"/>
    <property type="match status" value="1"/>
</dbReference>
<comment type="function">
    <text evidence="10">A type II topoisomerase that negatively supercoils closed circular double-stranded (ds) DNA in an ATP-dependent manner to modulate DNA topology and maintain chromosomes in an underwound state. Negative supercoiling favors strand separation, and DNA replication, transcription, recombination and repair, all of which involve strand separation. Also able to catalyze the interconversion of other topological isomers of dsDNA rings, including catenanes and knotted rings. Type II topoisomerases break and join 2 DNA strands simultaneously in an ATP-dependent manner.</text>
</comment>